<evidence type="ECO:0000259" key="11">
    <source>
        <dbReference type="PROSITE" id="PS51755"/>
    </source>
</evidence>
<sequence length="221" mass="24628">MRVLLVEDDALLGNGIEAGLKQAGFTVDWARDGRAAQLALETTEYELAVLDIGLPRLSGMELLQQLRRRGSDLPVLLLTARDTVRDRVAGLEAGADDYLVKPFDLAELIARMRALLRRAHGRSVSVIRYGDLVVEPDSQCVLRGDDRIQLSARECAILVDLLEHRGNALSRARLEESLYGWNEEVESNAVEVHVHNLRKKLGNDLIKTIRGVGYLIRKEPS</sequence>
<keyword evidence="6 9" id="KW-0238">DNA-binding</keyword>
<dbReference type="Gene3D" id="1.10.10.10">
    <property type="entry name" value="Winged helix-like DNA-binding domain superfamily/Winged helix DNA-binding domain"/>
    <property type="match status" value="1"/>
</dbReference>
<protein>
    <submittedName>
        <fullName evidence="12">Regulator</fullName>
    </submittedName>
</protein>
<evidence type="ECO:0000313" key="13">
    <source>
        <dbReference type="Proteomes" id="UP000031572"/>
    </source>
</evidence>
<keyword evidence="5" id="KW-0805">Transcription regulation</keyword>
<dbReference type="Gene3D" id="3.40.50.2300">
    <property type="match status" value="1"/>
</dbReference>
<reference evidence="12 13" key="1">
    <citation type="submission" date="2014-12" db="EMBL/GenBank/DDBJ databases">
        <title>Denitrispirillum autotrophicum gen. nov., sp. nov., Denitrifying, Facultatively Autotrophic Bacteria Isolated from Rice Paddy Soil.</title>
        <authorList>
            <person name="Ishii S."/>
            <person name="Ashida N."/>
            <person name="Ohno H."/>
            <person name="Otsuka S."/>
            <person name="Yokota A."/>
            <person name="Senoo K."/>
        </authorList>
    </citation>
    <scope>NUCLEOTIDE SEQUENCE [LARGE SCALE GENOMIC DNA]</scope>
    <source>
        <strain evidence="12 13">TSA66</strain>
    </source>
</reference>
<dbReference type="GO" id="GO:0032993">
    <property type="term" value="C:protein-DNA complex"/>
    <property type="evidence" value="ECO:0007669"/>
    <property type="project" value="TreeGrafter"/>
</dbReference>
<dbReference type="Pfam" id="PF00486">
    <property type="entry name" value="Trans_reg_C"/>
    <property type="match status" value="1"/>
</dbReference>
<dbReference type="OrthoDB" id="9802426at2"/>
<dbReference type="AlphaFoldDB" id="A0A0C2BNH6"/>
<accession>A0A0C2BNH6</accession>
<dbReference type="Pfam" id="PF00072">
    <property type="entry name" value="Response_reg"/>
    <property type="match status" value="1"/>
</dbReference>
<keyword evidence="7" id="KW-0804">Transcription</keyword>
<dbReference type="SUPFAM" id="SSF52172">
    <property type="entry name" value="CheY-like"/>
    <property type="match status" value="1"/>
</dbReference>
<dbReference type="RefSeq" id="WP_040041448.1">
    <property type="nucleotide sequence ID" value="NZ_JWJG01000028.1"/>
</dbReference>
<evidence type="ECO:0000256" key="2">
    <source>
        <dbReference type="ARBA" id="ARBA00022490"/>
    </source>
</evidence>
<name>A0A0C2BNH6_9BURK</name>
<dbReference type="Proteomes" id="UP000031572">
    <property type="component" value="Unassembled WGS sequence"/>
</dbReference>
<evidence type="ECO:0000256" key="1">
    <source>
        <dbReference type="ARBA" id="ARBA00004496"/>
    </source>
</evidence>
<dbReference type="GO" id="GO:0006355">
    <property type="term" value="P:regulation of DNA-templated transcription"/>
    <property type="evidence" value="ECO:0007669"/>
    <property type="project" value="InterPro"/>
</dbReference>
<dbReference type="STRING" id="709839.TSA66_21485"/>
<dbReference type="InterPro" id="IPR001867">
    <property type="entry name" value="OmpR/PhoB-type_DNA-bd"/>
</dbReference>
<dbReference type="InterPro" id="IPR001789">
    <property type="entry name" value="Sig_transdc_resp-reg_receiver"/>
</dbReference>
<dbReference type="PROSITE" id="PS50110">
    <property type="entry name" value="RESPONSE_REGULATORY"/>
    <property type="match status" value="1"/>
</dbReference>
<dbReference type="GO" id="GO:0000156">
    <property type="term" value="F:phosphorelay response regulator activity"/>
    <property type="evidence" value="ECO:0007669"/>
    <property type="project" value="TreeGrafter"/>
</dbReference>
<feature type="modified residue" description="4-aspartylphosphate" evidence="8">
    <location>
        <position position="51"/>
    </location>
</feature>
<dbReference type="PROSITE" id="PS51755">
    <property type="entry name" value="OMPR_PHOB"/>
    <property type="match status" value="1"/>
</dbReference>
<dbReference type="CDD" id="cd00383">
    <property type="entry name" value="trans_reg_C"/>
    <property type="match status" value="1"/>
</dbReference>
<comment type="subcellular location">
    <subcellularLocation>
        <location evidence="1">Cytoplasm</location>
    </subcellularLocation>
</comment>
<keyword evidence="3 8" id="KW-0597">Phosphoprotein</keyword>
<dbReference type="FunFam" id="3.40.50.2300:FF:000002">
    <property type="entry name" value="DNA-binding response regulator PhoP"/>
    <property type="match status" value="1"/>
</dbReference>
<dbReference type="PANTHER" id="PTHR48111:SF35">
    <property type="entry name" value="TRANSCRIPTIONAL REGULATORY PROTEIN QSEB"/>
    <property type="match status" value="1"/>
</dbReference>
<dbReference type="GO" id="GO:0005829">
    <property type="term" value="C:cytosol"/>
    <property type="evidence" value="ECO:0007669"/>
    <property type="project" value="TreeGrafter"/>
</dbReference>
<feature type="domain" description="Response regulatory" evidence="10">
    <location>
        <begin position="2"/>
        <end position="116"/>
    </location>
</feature>
<keyword evidence="4" id="KW-0902">Two-component regulatory system</keyword>
<feature type="domain" description="OmpR/PhoB-type" evidence="11">
    <location>
        <begin position="124"/>
        <end position="218"/>
    </location>
</feature>
<evidence type="ECO:0000256" key="6">
    <source>
        <dbReference type="ARBA" id="ARBA00023125"/>
    </source>
</evidence>
<dbReference type="InterPro" id="IPR016032">
    <property type="entry name" value="Sig_transdc_resp-reg_C-effctor"/>
</dbReference>
<proteinExistence type="predicted"/>
<dbReference type="SMART" id="SM00448">
    <property type="entry name" value="REC"/>
    <property type="match status" value="1"/>
</dbReference>
<organism evidence="12 13">
    <name type="scientific">Noviherbaspirillum autotrophicum</name>
    <dbReference type="NCBI Taxonomy" id="709839"/>
    <lineage>
        <taxon>Bacteria</taxon>
        <taxon>Pseudomonadati</taxon>
        <taxon>Pseudomonadota</taxon>
        <taxon>Betaproteobacteria</taxon>
        <taxon>Burkholderiales</taxon>
        <taxon>Oxalobacteraceae</taxon>
        <taxon>Noviherbaspirillum</taxon>
    </lineage>
</organism>
<evidence type="ECO:0000256" key="9">
    <source>
        <dbReference type="PROSITE-ProRule" id="PRU01091"/>
    </source>
</evidence>
<gene>
    <name evidence="12" type="ORF">TSA66_21485</name>
</gene>
<keyword evidence="2" id="KW-0963">Cytoplasm</keyword>
<dbReference type="SUPFAM" id="SSF46894">
    <property type="entry name" value="C-terminal effector domain of the bipartite response regulators"/>
    <property type="match status" value="1"/>
</dbReference>
<evidence type="ECO:0000259" key="10">
    <source>
        <dbReference type="PROSITE" id="PS50110"/>
    </source>
</evidence>
<dbReference type="EMBL" id="JWJG01000028">
    <property type="protein sequence ID" value="KIF82815.1"/>
    <property type="molecule type" value="Genomic_DNA"/>
</dbReference>
<feature type="DNA-binding region" description="OmpR/PhoB-type" evidence="9">
    <location>
        <begin position="124"/>
        <end position="218"/>
    </location>
</feature>
<dbReference type="InterPro" id="IPR039420">
    <property type="entry name" value="WalR-like"/>
</dbReference>
<evidence type="ECO:0000256" key="3">
    <source>
        <dbReference type="ARBA" id="ARBA00022553"/>
    </source>
</evidence>
<evidence type="ECO:0000256" key="8">
    <source>
        <dbReference type="PROSITE-ProRule" id="PRU00169"/>
    </source>
</evidence>
<evidence type="ECO:0000256" key="7">
    <source>
        <dbReference type="ARBA" id="ARBA00023163"/>
    </source>
</evidence>
<dbReference type="InterPro" id="IPR011006">
    <property type="entry name" value="CheY-like_superfamily"/>
</dbReference>
<evidence type="ECO:0000313" key="12">
    <source>
        <dbReference type="EMBL" id="KIF82815.1"/>
    </source>
</evidence>
<dbReference type="InterPro" id="IPR036388">
    <property type="entry name" value="WH-like_DNA-bd_sf"/>
</dbReference>
<evidence type="ECO:0000256" key="4">
    <source>
        <dbReference type="ARBA" id="ARBA00023012"/>
    </source>
</evidence>
<dbReference type="PANTHER" id="PTHR48111">
    <property type="entry name" value="REGULATOR OF RPOS"/>
    <property type="match status" value="1"/>
</dbReference>
<dbReference type="GO" id="GO:0000976">
    <property type="term" value="F:transcription cis-regulatory region binding"/>
    <property type="evidence" value="ECO:0007669"/>
    <property type="project" value="TreeGrafter"/>
</dbReference>
<dbReference type="Gene3D" id="6.10.250.690">
    <property type="match status" value="1"/>
</dbReference>
<evidence type="ECO:0000256" key="5">
    <source>
        <dbReference type="ARBA" id="ARBA00023015"/>
    </source>
</evidence>
<dbReference type="CDD" id="cd17624">
    <property type="entry name" value="REC_OmpR_PmrA-like"/>
    <property type="match status" value="1"/>
</dbReference>
<dbReference type="SMART" id="SM00862">
    <property type="entry name" value="Trans_reg_C"/>
    <property type="match status" value="1"/>
</dbReference>
<comment type="caution">
    <text evidence="12">The sequence shown here is derived from an EMBL/GenBank/DDBJ whole genome shotgun (WGS) entry which is preliminary data.</text>
</comment>
<keyword evidence="13" id="KW-1185">Reference proteome</keyword>